<dbReference type="Proteomes" id="UP000198976">
    <property type="component" value="Chromosome I"/>
</dbReference>
<proteinExistence type="predicted"/>
<feature type="transmembrane region" description="Helical" evidence="1">
    <location>
        <begin position="128"/>
        <end position="144"/>
    </location>
</feature>
<gene>
    <name evidence="2" type="ORF">SAMN04489714_0221</name>
</gene>
<feature type="transmembrane region" description="Helical" evidence="1">
    <location>
        <begin position="80"/>
        <end position="98"/>
    </location>
</feature>
<name>A0ABY0V598_9ACTO</name>
<evidence type="ECO:0000313" key="3">
    <source>
        <dbReference type="Proteomes" id="UP000198976"/>
    </source>
</evidence>
<dbReference type="EMBL" id="LT629792">
    <property type="protein sequence ID" value="SDT86028.1"/>
    <property type="molecule type" value="Genomic_DNA"/>
</dbReference>
<evidence type="ECO:0000256" key="1">
    <source>
        <dbReference type="SAM" id="Phobius"/>
    </source>
</evidence>
<feature type="transmembrane region" description="Helical" evidence="1">
    <location>
        <begin position="151"/>
        <end position="172"/>
    </location>
</feature>
<accession>A0ABY0V598</accession>
<reference evidence="2 3" key="1">
    <citation type="submission" date="2016-10" db="EMBL/GenBank/DDBJ databases">
        <authorList>
            <person name="Varghese N."/>
            <person name="Submissions S."/>
        </authorList>
    </citation>
    <scope>NUCLEOTIDE SEQUENCE [LARGE SCALE GENOMIC DNA]</scope>
    <source>
        <strain evidence="2 3">DSM 9169</strain>
    </source>
</reference>
<evidence type="ECO:0000313" key="2">
    <source>
        <dbReference type="EMBL" id="SDT86028.1"/>
    </source>
</evidence>
<organism evidence="2 3">
    <name type="scientific">Schaalia radingae</name>
    <dbReference type="NCBI Taxonomy" id="131110"/>
    <lineage>
        <taxon>Bacteria</taxon>
        <taxon>Bacillati</taxon>
        <taxon>Actinomycetota</taxon>
        <taxon>Actinomycetes</taxon>
        <taxon>Actinomycetales</taxon>
        <taxon>Actinomycetaceae</taxon>
        <taxon>Schaalia</taxon>
    </lineage>
</organism>
<protein>
    <submittedName>
        <fullName evidence="2">Uncharacterized protein</fullName>
    </submittedName>
</protein>
<keyword evidence="1" id="KW-0812">Transmembrane</keyword>
<sequence length="182" mass="20637">MDMLGTVSQEFMRKNSIRDFLVSVYAWSTLAVILKPDTRGVTNVAYLLQLFGMRKTADWLRELFERLTITSPEVTRCVRAWILFALAVCVWRFCWAYRDDFRTVLPTPEASALCLTCCLTADFCSPSWVPVALSLTLAIIALPLRRQRLPIAVMALADLLTCFVIVWVPVLWQSPLAASQES</sequence>
<keyword evidence="1" id="KW-0472">Membrane</keyword>
<keyword evidence="1" id="KW-1133">Transmembrane helix</keyword>
<keyword evidence="3" id="KW-1185">Reference proteome</keyword>